<dbReference type="RefSeq" id="WP_069990902.1">
    <property type="nucleotide sequence ID" value="NZ_LJGV01000022.1"/>
</dbReference>
<dbReference type="PANTHER" id="PTHR39639:SF1">
    <property type="entry name" value="DUF262 DOMAIN-CONTAINING PROTEIN"/>
    <property type="match status" value="1"/>
</dbReference>
<comment type="caution">
    <text evidence="2">The sequence shown here is derived from an EMBL/GenBank/DDBJ whole genome shotgun (WGS) entry which is preliminary data.</text>
</comment>
<protein>
    <recommendedName>
        <fullName evidence="1">GmrSD restriction endonucleases N-terminal domain-containing protein</fullName>
    </recommendedName>
</protein>
<dbReference type="Proteomes" id="UP000175829">
    <property type="component" value="Unassembled WGS sequence"/>
</dbReference>
<evidence type="ECO:0000259" key="1">
    <source>
        <dbReference type="Pfam" id="PF03235"/>
    </source>
</evidence>
<gene>
    <name evidence="2" type="ORF">AN217_04390</name>
</gene>
<proteinExistence type="predicted"/>
<name>A0A1E7K004_9ACTN</name>
<feature type="domain" description="GmrSD restriction endonucleases N-terminal" evidence="1">
    <location>
        <begin position="56"/>
        <end position="198"/>
    </location>
</feature>
<evidence type="ECO:0000313" key="2">
    <source>
        <dbReference type="EMBL" id="OEU97242.1"/>
    </source>
</evidence>
<evidence type="ECO:0000313" key="3">
    <source>
        <dbReference type="Proteomes" id="UP000175829"/>
    </source>
</evidence>
<dbReference type="PATRIC" id="fig|943816.4.peg.207"/>
<dbReference type="EMBL" id="LJGV01000022">
    <property type="protein sequence ID" value="OEU97242.1"/>
    <property type="molecule type" value="Genomic_DNA"/>
</dbReference>
<dbReference type="AlphaFoldDB" id="A0A1E7K004"/>
<organism evidence="2 3">
    <name type="scientific">Streptomyces qinglanensis</name>
    <dbReference type="NCBI Taxonomy" id="943816"/>
    <lineage>
        <taxon>Bacteria</taxon>
        <taxon>Bacillati</taxon>
        <taxon>Actinomycetota</taxon>
        <taxon>Actinomycetes</taxon>
        <taxon>Kitasatosporales</taxon>
        <taxon>Streptomycetaceae</taxon>
        <taxon>Streptomyces</taxon>
    </lineage>
</organism>
<dbReference type="Pfam" id="PF03235">
    <property type="entry name" value="GmrSD_N"/>
    <property type="match status" value="1"/>
</dbReference>
<sequence>MTTAHAQEEPEVVEDVFDGLATGVEVEGDGGADGSIVRPWDPALIRVSTNQFSLRNILDMIDEGSLELAPDFQRGQVWKTEQKSRLVESVLLQIPLPAFYFAEDSQGKFRVVDGLQRLSTLHAFARKRGEGFRLKGLEYLDENEKTFTDLPLQWQRRIYNTQLVVNVIDPTTPSDVMYDIFKRINTGGTPLNAQEIRHCMSRARSRDTLKTMTSMSEFNTATNGIGGHIRMNDREMALRFAAFWLLGMDAYMERPAMDLFLERATELLDNAKELPDSRINDLYEAFRSAMSNAHLVFGEHTFRKWPEGVTGRNPINRALFEIWSIALAPYTPEDLERRRTAIVAAARDRMTHDIEYLDAITASTSDRRRVEYRFQAAAEDAKAGA</sequence>
<accession>A0A1E7K004</accession>
<dbReference type="InterPro" id="IPR004919">
    <property type="entry name" value="GmrSD_N"/>
</dbReference>
<dbReference type="PANTHER" id="PTHR39639">
    <property type="entry name" value="CHROMOSOME 16, WHOLE GENOME SHOTGUN SEQUENCE"/>
    <property type="match status" value="1"/>
</dbReference>
<reference evidence="2 3" key="1">
    <citation type="journal article" date="2016" name="Front. Microbiol.">
        <title>Comparative Genomics Analysis of Streptomyces Species Reveals Their Adaptation to the Marine Environment and Their Diversity at the Genomic Level.</title>
        <authorList>
            <person name="Tian X."/>
            <person name="Zhang Z."/>
            <person name="Yang T."/>
            <person name="Chen M."/>
            <person name="Li J."/>
            <person name="Chen F."/>
            <person name="Yang J."/>
            <person name="Li W."/>
            <person name="Zhang B."/>
            <person name="Zhang Z."/>
            <person name="Wu J."/>
            <person name="Zhang C."/>
            <person name="Long L."/>
            <person name="Xiao J."/>
        </authorList>
    </citation>
    <scope>NUCLEOTIDE SEQUENCE [LARGE SCALE GENOMIC DNA]</scope>
    <source>
        <strain evidence="2 3">SCSIO M10379</strain>
    </source>
</reference>